<dbReference type="Gene3D" id="3.10.105.10">
    <property type="entry name" value="Dipeptide-binding Protein, Domain 3"/>
    <property type="match status" value="1"/>
</dbReference>
<feature type="signal peptide" evidence="1">
    <location>
        <begin position="1"/>
        <end position="19"/>
    </location>
</feature>
<dbReference type="AlphaFoldDB" id="A0A917QKV3"/>
<dbReference type="PANTHER" id="PTHR30290:SF83">
    <property type="entry name" value="ABC TRANSPORTER SUBSTRATE-BINDING PROTEIN"/>
    <property type="match status" value="1"/>
</dbReference>
<dbReference type="SUPFAM" id="SSF53850">
    <property type="entry name" value="Periplasmic binding protein-like II"/>
    <property type="match status" value="1"/>
</dbReference>
<dbReference type="RefSeq" id="WP_189320865.1">
    <property type="nucleotide sequence ID" value="NZ_BMPQ01000002.1"/>
</dbReference>
<feature type="domain" description="Solute-binding protein family 5" evidence="2">
    <location>
        <begin position="81"/>
        <end position="455"/>
    </location>
</feature>
<evidence type="ECO:0000259" key="2">
    <source>
        <dbReference type="Pfam" id="PF00496"/>
    </source>
</evidence>
<feature type="chain" id="PRO_5037663527" evidence="1">
    <location>
        <begin position="20"/>
        <end position="538"/>
    </location>
</feature>
<dbReference type="EMBL" id="BMPQ01000002">
    <property type="protein sequence ID" value="GGK53893.1"/>
    <property type="molecule type" value="Genomic_DNA"/>
</dbReference>
<dbReference type="InterPro" id="IPR030678">
    <property type="entry name" value="Peptide/Ni-bd"/>
</dbReference>
<dbReference type="GO" id="GO:0043190">
    <property type="term" value="C:ATP-binding cassette (ABC) transporter complex"/>
    <property type="evidence" value="ECO:0007669"/>
    <property type="project" value="InterPro"/>
</dbReference>
<reference evidence="3" key="2">
    <citation type="submission" date="2020-09" db="EMBL/GenBank/DDBJ databases">
        <authorList>
            <person name="Sun Q."/>
            <person name="Ohkuma M."/>
        </authorList>
    </citation>
    <scope>NUCLEOTIDE SEQUENCE</scope>
    <source>
        <strain evidence="3">JCM 3035</strain>
    </source>
</reference>
<dbReference type="Proteomes" id="UP000637788">
    <property type="component" value="Unassembled WGS sequence"/>
</dbReference>
<keyword evidence="4" id="KW-1185">Reference proteome</keyword>
<evidence type="ECO:0000256" key="1">
    <source>
        <dbReference type="SAM" id="SignalP"/>
    </source>
</evidence>
<evidence type="ECO:0000313" key="4">
    <source>
        <dbReference type="Proteomes" id="UP000637788"/>
    </source>
</evidence>
<dbReference type="CDD" id="cd00995">
    <property type="entry name" value="PBP2_NikA_DppA_OppA_like"/>
    <property type="match status" value="1"/>
</dbReference>
<dbReference type="GO" id="GO:0042597">
    <property type="term" value="C:periplasmic space"/>
    <property type="evidence" value="ECO:0007669"/>
    <property type="project" value="UniProtKB-ARBA"/>
</dbReference>
<comment type="caution">
    <text evidence="3">The sequence shown here is derived from an EMBL/GenBank/DDBJ whole genome shotgun (WGS) entry which is preliminary data.</text>
</comment>
<dbReference type="PIRSF" id="PIRSF002741">
    <property type="entry name" value="MppA"/>
    <property type="match status" value="1"/>
</dbReference>
<dbReference type="GO" id="GO:0015833">
    <property type="term" value="P:peptide transport"/>
    <property type="evidence" value="ECO:0007669"/>
    <property type="project" value="TreeGrafter"/>
</dbReference>
<reference evidence="3" key="1">
    <citation type="journal article" date="2014" name="Int. J. Syst. Evol. Microbiol.">
        <title>Complete genome sequence of Corynebacterium casei LMG S-19264T (=DSM 44701T), isolated from a smear-ripened cheese.</title>
        <authorList>
            <consortium name="US DOE Joint Genome Institute (JGI-PGF)"/>
            <person name="Walter F."/>
            <person name="Albersmeier A."/>
            <person name="Kalinowski J."/>
            <person name="Ruckert C."/>
        </authorList>
    </citation>
    <scope>NUCLEOTIDE SEQUENCE</scope>
    <source>
        <strain evidence="3">JCM 3035</strain>
    </source>
</reference>
<protein>
    <submittedName>
        <fullName evidence="3">Peptide ABC transporter substrate-binding protein</fullName>
    </submittedName>
</protein>
<dbReference type="Gene3D" id="3.90.76.10">
    <property type="entry name" value="Dipeptide-binding Protein, Domain 1"/>
    <property type="match status" value="1"/>
</dbReference>
<dbReference type="InterPro" id="IPR039424">
    <property type="entry name" value="SBP_5"/>
</dbReference>
<dbReference type="PANTHER" id="PTHR30290">
    <property type="entry name" value="PERIPLASMIC BINDING COMPONENT OF ABC TRANSPORTER"/>
    <property type="match status" value="1"/>
</dbReference>
<proteinExistence type="predicted"/>
<dbReference type="GO" id="GO:1904680">
    <property type="term" value="F:peptide transmembrane transporter activity"/>
    <property type="evidence" value="ECO:0007669"/>
    <property type="project" value="TreeGrafter"/>
</dbReference>
<dbReference type="Pfam" id="PF00496">
    <property type="entry name" value="SBP_bac_5"/>
    <property type="match status" value="1"/>
</dbReference>
<dbReference type="Gene3D" id="3.40.190.10">
    <property type="entry name" value="Periplasmic binding protein-like II"/>
    <property type="match status" value="1"/>
</dbReference>
<sequence>MRGARSAKWVAGATVVALAATACGGSDSGDDDSASTPQVVMELGEPQHGLVPSNTYESEGSEVMNALFTALVRYDEKNETQLDLAQSIESPDNKVWTIKLKDGYTFHNGEKVTAESFVNAWNYGANQDNAQETNPLYAKIDGYADLNPGEGKKPTTDKMKGLKVVDDLTFTVTLSAPFSAFKTMLGFNSFYPLPKAFFDDPKAFETAPVGNGPFKMDGKFEHNVQIKTVKFDKHPDAKDIKIAGVTFKIYTDLDTAYRDLQGGAVDINDTLPVSALATAKADLGDRYLKGVDSAVAYVGFDPTTLKATDVNTRKALSMAIDREAIAEKVFLGSKTPADDFINPLVPGYREGACGDACKFDPAAAKKLYESSKGFAGDTLNLAYNADGDHKTWMEAVANQLEENLGLKVTVEPKEQFATILDELGDKKYKGAFRMAWSMDYPSAENYLRPLFSEEAITNGSNYSGYINQDVEKFLDTADQAPDEQTALENYQKADDQILADMPYIPVYFYTRDAGLSKDLKAATIDSLGQVDWSTVEPS</sequence>
<name>A0A917QKV3_9ACTN</name>
<dbReference type="PROSITE" id="PS51257">
    <property type="entry name" value="PROKAR_LIPOPROTEIN"/>
    <property type="match status" value="1"/>
</dbReference>
<accession>A0A917QKV3</accession>
<gene>
    <name evidence="3" type="ORF">GCM10010094_12950</name>
</gene>
<keyword evidence="1" id="KW-0732">Signal</keyword>
<evidence type="ECO:0000313" key="3">
    <source>
        <dbReference type="EMBL" id="GGK53893.1"/>
    </source>
</evidence>
<organism evidence="3 4">
    <name type="scientific">Streptomyces flaveus</name>
    <dbReference type="NCBI Taxonomy" id="66370"/>
    <lineage>
        <taxon>Bacteria</taxon>
        <taxon>Bacillati</taxon>
        <taxon>Actinomycetota</taxon>
        <taxon>Actinomycetes</taxon>
        <taxon>Kitasatosporales</taxon>
        <taxon>Streptomycetaceae</taxon>
        <taxon>Streptomyces</taxon>
        <taxon>Streptomyces aurantiacus group</taxon>
    </lineage>
</organism>
<dbReference type="InterPro" id="IPR000914">
    <property type="entry name" value="SBP_5_dom"/>
</dbReference>